<dbReference type="Proteomes" id="UP000243297">
    <property type="component" value="Unassembled WGS sequence"/>
</dbReference>
<dbReference type="SUPFAM" id="SSF55811">
    <property type="entry name" value="Nudix"/>
    <property type="match status" value="1"/>
</dbReference>
<dbReference type="EMBL" id="FUWY01000001">
    <property type="protein sequence ID" value="SJZ43120.1"/>
    <property type="molecule type" value="Genomic_DNA"/>
</dbReference>
<accession>A0A1T4KL38</accession>
<dbReference type="STRING" id="118967.SAMN02745191_0591"/>
<protein>
    <submittedName>
        <fullName evidence="3">ADP-ribose pyrophosphatase YjhB, NUDIX family</fullName>
    </submittedName>
</protein>
<proteinExistence type="inferred from homology"/>
<dbReference type="RefSeq" id="WP_078711020.1">
    <property type="nucleotide sequence ID" value="NZ_FUWY01000001.1"/>
</dbReference>
<dbReference type="PANTHER" id="PTHR43736:SF1">
    <property type="entry name" value="DIHYDRONEOPTERIN TRIPHOSPHATE DIPHOSPHATASE"/>
    <property type="match status" value="1"/>
</dbReference>
<comment type="similarity">
    <text evidence="1">Belongs to the Nudix hydrolase family.</text>
</comment>
<dbReference type="CDD" id="cd03674">
    <property type="entry name" value="NUDIX_Hydrolase"/>
    <property type="match status" value="1"/>
</dbReference>
<dbReference type="PANTHER" id="PTHR43736">
    <property type="entry name" value="ADP-RIBOSE PYROPHOSPHATASE"/>
    <property type="match status" value="1"/>
</dbReference>
<evidence type="ECO:0000256" key="1">
    <source>
        <dbReference type="ARBA" id="ARBA00005582"/>
    </source>
</evidence>
<dbReference type="Gene3D" id="3.90.79.10">
    <property type="entry name" value="Nucleoside Triphosphate Pyrophosphohydrolase"/>
    <property type="match status" value="1"/>
</dbReference>
<dbReference type="InterPro" id="IPR000086">
    <property type="entry name" value="NUDIX_hydrolase_dom"/>
</dbReference>
<feature type="domain" description="Nudix hydrolase" evidence="2">
    <location>
        <begin position="41"/>
        <end position="179"/>
    </location>
</feature>
<dbReference type="AlphaFoldDB" id="A0A1T4KL38"/>
<name>A0A1T4KL38_9FIRM</name>
<gene>
    <name evidence="3" type="ORF">SAMN02745191_0591</name>
</gene>
<dbReference type="InterPro" id="IPR015797">
    <property type="entry name" value="NUDIX_hydrolase-like_dom_sf"/>
</dbReference>
<sequence length="189" mass="21968">MIGIEAIKNYIPQDKQEEEDKKYILEMAETHSNIFTRDCLEGHMTSTGFVVNQEHNKVLMAFHNIYQSYSWTGGHNDGDENWAYVAEKEVLEETGLEEVKQISSIISLDDLPVEAHIKRGKPVIAHRHFNVTYVFEADEEAALCIKEDENSALKWIPFDEIEKWVSEKEMIVVYKKIIERVKNLSHSLR</sequence>
<dbReference type="OrthoDB" id="9787880at2"/>
<keyword evidence="4" id="KW-1185">Reference proteome</keyword>
<evidence type="ECO:0000259" key="2">
    <source>
        <dbReference type="PROSITE" id="PS51462"/>
    </source>
</evidence>
<evidence type="ECO:0000313" key="4">
    <source>
        <dbReference type="Proteomes" id="UP000243297"/>
    </source>
</evidence>
<dbReference type="Pfam" id="PF00293">
    <property type="entry name" value="NUDIX"/>
    <property type="match status" value="1"/>
</dbReference>
<dbReference type="PROSITE" id="PS51462">
    <property type="entry name" value="NUDIX"/>
    <property type="match status" value="1"/>
</dbReference>
<evidence type="ECO:0000313" key="3">
    <source>
        <dbReference type="EMBL" id="SJZ43120.1"/>
    </source>
</evidence>
<organism evidence="3 4">
    <name type="scientific">Anaerorhabdus furcosa</name>
    <dbReference type="NCBI Taxonomy" id="118967"/>
    <lineage>
        <taxon>Bacteria</taxon>
        <taxon>Bacillati</taxon>
        <taxon>Bacillota</taxon>
        <taxon>Erysipelotrichia</taxon>
        <taxon>Erysipelotrichales</taxon>
        <taxon>Erysipelotrichaceae</taxon>
        <taxon>Anaerorhabdus</taxon>
    </lineage>
</organism>
<reference evidence="4" key="1">
    <citation type="submission" date="2017-02" db="EMBL/GenBank/DDBJ databases">
        <authorList>
            <person name="Varghese N."/>
            <person name="Submissions S."/>
        </authorList>
    </citation>
    <scope>NUCLEOTIDE SEQUENCE [LARGE SCALE GENOMIC DNA]</scope>
    <source>
        <strain evidence="4">ATCC 25662</strain>
    </source>
</reference>